<keyword evidence="8 12" id="KW-0131">Cell cycle</keyword>
<evidence type="ECO:0000256" key="3">
    <source>
        <dbReference type="ARBA" id="ARBA00022490"/>
    </source>
</evidence>
<feature type="domain" description="Enolpyruvate transferase" evidence="13">
    <location>
        <begin position="7"/>
        <end position="426"/>
    </location>
</feature>
<gene>
    <name evidence="12 14" type="primary">murA</name>
    <name evidence="14" type="ORF">F4X14_19415</name>
</gene>
<feature type="binding site" evidence="12">
    <location>
        <position position="346"/>
    </location>
    <ligand>
        <name>UDP-N-acetyl-alpha-D-glucosamine</name>
        <dbReference type="ChEBI" id="CHEBI:57705"/>
    </ligand>
</feature>
<keyword evidence="7 12" id="KW-0573">Peptidoglycan synthesis</keyword>
<organism evidence="14">
    <name type="scientific">Caldilineaceae bacterium SB0661_bin_32</name>
    <dbReference type="NCBI Taxonomy" id="2605255"/>
    <lineage>
        <taxon>Bacteria</taxon>
        <taxon>Bacillati</taxon>
        <taxon>Chloroflexota</taxon>
        <taxon>Caldilineae</taxon>
        <taxon>Caldilineales</taxon>
        <taxon>Caldilineaceae</taxon>
    </lineage>
</organism>
<name>A0A6B1DCI0_9CHLR</name>
<feature type="binding site" evidence="12">
    <location>
        <position position="92"/>
    </location>
    <ligand>
        <name>UDP-N-acetyl-alpha-D-glucosamine</name>
        <dbReference type="ChEBI" id="CHEBI:57705"/>
    </ligand>
</feature>
<comment type="similarity">
    <text evidence="10 12">Belongs to the EPSP synthase family. MurA subfamily.</text>
</comment>
<dbReference type="PANTHER" id="PTHR43783:SF1">
    <property type="entry name" value="UDP-N-ACETYLGLUCOSAMINE 1-CARBOXYVINYLTRANSFERASE"/>
    <property type="match status" value="1"/>
</dbReference>
<comment type="pathway">
    <text evidence="2 12">Cell wall biogenesis; peptidoglycan biosynthesis.</text>
</comment>
<dbReference type="GO" id="GO:0005737">
    <property type="term" value="C:cytoplasm"/>
    <property type="evidence" value="ECO:0007669"/>
    <property type="project" value="UniProtKB-SubCell"/>
</dbReference>
<proteinExistence type="inferred from homology"/>
<evidence type="ECO:0000256" key="9">
    <source>
        <dbReference type="ARBA" id="ARBA00023316"/>
    </source>
</evidence>
<comment type="function">
    <text evidence="12">Cell wall formation. Adds enolpyruvyl to UDP-N-acetylglucosamine.</text>
</comment>
<comment type="caution">
    <text evidence="12">Lacks conserved residue(s) required for the propagation of feature annotation.</text>
</comment>
<evidence type="ECO:0000256" key="12">
    <source>
        <dbReference type="HAMAP-Rule" id="MF_00111"/>
    </source>
</evidence>
<keyword evidence="6 12" id="KW-0133">Cell shape</keyword>
<dbReference type="AlphaFoldDB" id="A0A6B1DCI0"/>
<evidence type="ECO:0000256" key="11">
    <source>
        <dbReference type="ARBA" id="ARBA00047527"/>
    </source>
</evidence>
<feature type="binding site" evidence="12">
    <location>
        <begin position="22"/>
        <end position="23"/>
    </location>
    <ligand>
        <name>phosphoenolpyruvate</name>
        <dbReference type="ChEBI" id="CHEBI:58702"/>
    </ligand>
</feature>
<feature type="binding site" evidence="12">
    <location>
        <position position="324"/>
    </location>
    <ligand>
        <name>UDP-N-acetyl-alpha-D-glucosamine</name>
        <dbReference type="ChEBI" id="CHEBI:57705"/>
    </ligand>
</feature>
<dbReference type="SUPFAM" id="SSF55205">
    <property type="entry name" value="EPT/RTPC-like"/>
    <property type="match status" value="1"/>
</dbReference>
<evidence type="ECO:0000256" key="1">
    <source>
        <dbReference type="ARBA" id="ARBA00004496"/>
    </source>
</evidence>
<keyword evidence="3 12" id="KW-0963">Cytoplasm</keyword>
<dbReference type="GO" id="GO:0008760">
    <property type="term" value="F:UDP-N-acetylglucosamine 1-carboxyvinyltransferase activity"/>
    <property type="evidence" value="ECO:0007669"/>
    <property type="project" value="UniProtKB-UniRule"/>
</dbReference>
<dbReference type="GO" id="GO:0009252">
    <property type="term" value="P:peptidoglycan biosynthetic process"/>
    <property type="evidence" value="ECO:0007669"/>
    <property type="project" value="UniProtKB-UniRule"/>
</dbReference>
<accession>A0A6B1DCI0</accession>
<evidence type="ECO:0000256" key="2">
    <source>
        <dbReference type="ARBA" id="ARBA00004752"/>
    </source>
</evidence>
<reference evidence="14" key="1">
    <citation type="submission" date="2019-09" db="EMBL/GenBank/DDBJ databases">
        <title>Characterisation of the sponge microbiome using genome-centric metagenomics.</title>
        <authorList>
            <person name="Engelberts J.P."/>
            <person name="Robbins S.J."/>
            <person name="De Goeij J.M."/>
            <person name="Aranda M."/>
            <person name="Bell S.C."/>
            <person name="Webster N.S."/>
        </authorList>
    </citation>
    <scope>NUCLEOTIDE SEQUENCE</scope>
    <source>
        <strain evidence="14">SB0661_bin_32</strain>
    </source>
</reference>
<comment type="catalytic activity">
    <reaction evidence="11 12">
        <text>phosphoenolpyruvate + UDP-N-acetyl-alpha-D-glucosamine = UDP-N-acetyl-3-O-(1-carboxyvinyl)-alpha-D-glucosamine + phosphate</text>
        <dbReference type="Rhea" id="RHEA:18681"/>
        <dbReference type="ChEBI" id="CHEBI:43474"/>
        <dbReference type="ChEBI" id="CHEBI:57705"/>
        <dbReference type="ChEBI" id="CHEBI:58702"/>
        <dbReference type="ChEBI" id="CHEBI:68483"/>
        <dbReference type="EC" id="2.5.1.7"/>
    </reaction>
</comment>
<keyword evidence="5 12" id="KW-0808">Transferase</keyword>
<dbReference type="UniPathway" id="UPA00219"/>
<dbReference type="NCBIfam" id="NF006873">
    <property type="entry name" value="PRK09369.1"/>
    <property type="match status" value="1"/>
</dbReference>
<dbReference type="InterPro" id="IPR005750">
    <property type="entry name" value="UDP_GlcNAc_COvinyl_MurA"/>
</dbReference>
<keyword evidence="4 12" id="KW-0132">Cell division</keyword>
<dbReference type="HAMAP" id="MF_00111">
    <property type="entry name" value="MurA"/>
    <property type="match status" value="1"/>
</dbReference>
<dbReference type="Pfam" id="PF00275">
    <property type="entry name" value="EPSP_synthase"/>
    <property type="match status" value="1"/>
</dbReference>
<dbReference type="InterPro" id="IPR036968">
    <property type="entry name" value="Enolpyruvate_Tfrase_sf"/>
</dbReference>
<feature type="active site" description="Proton donor" evidence="12">
    <location>
        <position position="117"/>
    </location>
</feature>
<evidence type="ECO:0000256" key="7">
    <source>
        <dbReference type="ARBA" id="ARBA00022984"/>
    </source>
</evidence>
<dbReference type="Gene3D" id="3.65.10.10">
    <property type="entry name" value="Enolpyruvate transferase domain"/>
    <property type="match status" value="2"/>
</dbReference>
<dbReference type="GO" id="GO:0019277">
    <property type="term" value="P:UDP-N-acetylgalactosamine biosynthetic process"/>
    <property type="evidence" value="ECO:0007669"/>
    <property type="project" value="InterPro"/>
</dbReference>
<dbReference type="EMBL" id="VXMH01000105">
    <property type="protein sequence ID" value="MYC97133.1"/>
    <property type="molecule type" value="Genomic_DNA"/>
</dbReference>
<evidence type="ECO:0000256" key="10">
    <source>
        <dbReference type="ARBA" id="ARBA00038367"/>
    </source>
</evidence>
<dbReference type="GO" id="GO:0008360">
    <property type="term" value="P:regulation of cell shape"/>
    <property type="evidence" value="ECO:0007669"/>
    <property type="project" value="UniProtKB-KW"/>
</dbReference>
<protein>
    <recommendedName>
        <fullName evidence="12">UDP-N-acetylglucosamine 1-carboxyvinyltransferase</fullName>
        <ecNumber evidence="12">2.5.1.7</ecNumber>
    </recommendedName>
    <alternativeName>
        <fullName evidence="12">Enoylpyruvate transferase</fullName>
    </alternativeName>
    <alternativeName>
        <fullName evidence="12">UDP-N-acetylglucosamine enolpyruvyl transferase</fullName>
        <shortName evidence="12">EPT</shortName>
    </alternativeName>
</protein>
<evidence type="ECO:0000256" key="6">
    <source>
        <dbReference type="ARBA" id="ARBA00022960"/>
    </source>
</evidence>
<evidence type="ECO:0000256" key="8">
    <source>
        <dbReference type="ARBA" id="ARBA00023306"/>
    </source>
</evidence>
<evidence type="ECO:0000256" key="4">
    <source>
        <dbReference type="ARBA" id="ARBA00022618"/>
    </source>
</evidence>
<dbReference type="CDD" id="cd01555">
    <property type="entry name" value="UdpNAET"/>
    <property type="match status" value="1"/>
</dbReference>
<comment type="subcellular location">
    <subcellularLocation>
        <location evidence="1 12">Cytoplasm</location>
    </subcellularLocation>
</comment>
<dbReference type="NCBIfam" id="TIGR01072">
    <property type="entry name" value="murA"/>
    <property type="match status" value="1"/>
</dbReference>
<dbReference type="PANTHER" id="PTHR43783">
    <property type="entry name" value="UDP-N-ACETYLGLUCOSAMINE 1-CARBOXYVINYLTRANSFERASE"/>
    <property type="match status" value="1"/>
</dbReference>
<dbReference type="InterPro" id="IPR050068">
    <property type="entry name" value="MurA_subfamily"/>
</dbReference>
<keyword evidence="9 12" id="KW-0961">Cell wall biogenesis/degradation</keyword>
<evidence type="ECO:0000313" key="14">
    <source>
        <dbReference type="EMBL" id="MYC97133.1"/>
    </source>
</evidence>
<evidence type="ECO:0000259" key="13">
    <source>
        <dbReference type="Pfam" id="PF00275"/>
    </source>
</evidence>
<sequence>MASFAIQGGHRIEGTVDVSGNKNASFPLIAASLLTDETVTLENVPQIDDVATMLTILEGLGVYVDKEGNRLTLRADKLHGHAPDARLFGRIRGGLNLMGPLLARRGAFQVQGAAGGDDIGRRRIDTHLLVFEQLGASFARPNSGRFELTSSGRLRGADILLDEASVTATQNAVMAASLAQGTTILRNTASEPHVQELCRLLVAMGCPIDGIGSNTLHVHGQERLHGAGATVGPDYMEVGSFIGLGAITRGELRIANVAPDHLRMLEMVFCQRLGVQMHLQEDPNAALTGYSLLLPDEQDLRVRPDFGGAIPKIDDAPWPAFPPDVMSIAVVVASQAQGTVLIHEKMFESRLYFVDKLVAMGAQIIVCDPHRVVVVGPAHLVGQEVSSPDIRAGMALVLAALSAEGRTLIGNIEQIDRGYQRVDEKLRALGARIERTDA</sequence>
<dbReference type="GO" id="GO:0071555">
    <property type="term" value="P:cell wall organization"/>
    <property type="evidence" value="ECO:0007669"/>
    <property type="project" value="UniProtKB-KW"/>
</dbReference>
<evidence type="ECO:0000256" key="5">
    <source>
        <dbReference type="ARBA" id="ARBA00022679"/>
    </source>
</evidence>
<comment type="caution">
    <text evidence="14">The sequence shown here is derived from an EMBL/GenBank/DDBJ whole genome shotgun (WGS) entry which is preliminary data.</text>
</comment>
<dbReference type="InterPro" id="IPR013792">
    <property type="entry name" value="RNA3'P_cycl/enolpyr_Trfase_a/b"/>
</dbReference>
<dbReference type="InterPro" id="IPR001986">
    <property type="entry name" value="Enolpyruvate_Tfrase_dom"/>
</dbReference>
<dbReference type="GO" id="GO:0051301">
    <property type="term" value="P:cell division"/>
    <property type="evidence" value="ECO:0007669"/>
    <property type="project" value="UniProtKB-KW"/>
</dbReference>
<dbReference type="EC" id="2.5.1.7" evidence="12"/>